<dbReference type="PROSITE" id="PS50245">
    <property type="entry name" value="CAP_GLY_2"/>
    <property type="match status" value="1"/>
</dbReference>
<accession>A0A0K3CP01</accession>
<gene>
    <name evidence="4" type="primary">FGENESH: predicted gene_9.113</name>
    <name evidence="4" type="ORF">BN2166_0047670</name>
</gene>
<dbReference type="CDD" id="cd18186">
    <property type="entry name" value="BTB_POZ_ZBTB_KLHL-like"/>
    <property type="match status" value="1"/>
</dbReference>
<dbReference type="InterPro" id="IPR011333">
    <property type="entry name" value="SKP1/BTB/POZ_sf"/>
</dbReference>
<protein>
    <recommendedName>
        <fullName evidence="6">BTB domain-containing protein</fullName>
    </recommendedName>
</protein>
<feature type="compositionally biased region" description="Polar residues" evidence="1">
    <location>
        <begin position="608"/>
        <end position="617"/>
    </location>
</feature>
<feature type="domain" description="BTB" evidence="2">
    <location>
        <begin position="193"/>
        <end position="265"/>
    </location>
</feature>
<feature type="compositionally biased region" description="Low complexity" evidence="1">
    <location>
        <begin position="708"/>
        <end position="732"/>
    </location>
</feature>
<dbReference type="PANTHER" id="PTHR22427">
    <property type="entry name" value="GH15728P"/>
    <property type="match status" value="1"/>
</dbReference>
<dbReference type="InterPro" id="IPR000938">
    <property type="entry name" value="CAP-Gly_domain"/>
</dbReference>
<dbReference type="Gene3D" id="2.30.30.190">
    <property type="entry name" value="CAP Gly-rich-like domain"/>
    <property type="match status" value="1"/>
</dbReference>
<feature type="compositionally biased region" description="Low complexity" evidence="1">
    <location>
        <begin position="679"/>
        <end position="701"/>
    </location>
</feature>
<feature type="compositionally biased region" description="Low complexity" evidence="1">
    <location>
        <begin position="622"/>
        <end position="634"/>
    </location>
</feature>
<feature type="compositionally biased region" description="Low complexity" evidence="1">
    <location>
        <begin position="578"/>
        <end position="603"/>
    </location>
</feature>
<evidence type="ECO:0000313" key="5">
    <source>
        <dbReference type="Proteomes" id="UP000199069"/>
    </source>
</evidence>
<feature type="region of interest" description="Disordered" evidence="1">
    <location>
        <begin position="524"/>
        <end position="792"/>
    </location>
</feature>
<keyword evidence="5" id="KW-1185">Reference proteome</keyword>
<sequence length="941" mass="100362">MLAVRSEGSTASQAAWDADLRRLLQDADALFADVAWHDEEGGATVYAHKFILYARASGAFQQAFLGVPHSLSETSLSRIGQSSASLRTFTPTSAIADGRVPAGLEKDNSGAANVNATLQTARSRPLRLSLRSADVPVFKAALKWFYTAGEEDEAFRTVLDGFQDGALAENEGVTGIKRLREDLLYSWRSKLYADVSLVLDGAPGGPFAAHRAMLAVRSPYFRALLLGEYSDSSAQTLALPSPPFTPASTTFVLGYLYSGTLDFSTRNFDLSTAFELWRCAAFLGLSTLQDELEDWVCSTLTTQRAARVFAFAHAPDVCSNRLASAAMPHLVERLDPTWVASPHVGEVDYEAQKKLVRAACDNVKPDNAASVAVQVAACRRKLASSSWAEHVRAMLEAVEAQLVDVLANNLDGVVRSAGFNDLVDGVGFNSDVLEWLLGLLVKGLTESQAAQVYQVLVEKVLLREKGLRADARVLVEDARAGVVRYLKRKWDGVRQCGGFNVIAPQVLKELAVELDISPEDLLAKHPAARTPTTRARRPPLHLLEGRPSPVKPTQTAASIERVAPRLVPRASLPTQSSAVGATHATRRGGAIAARAPAARVSIGRNTARVANTPSPETSDAVAARPTPRARPSTTRADDEPRPSTEAIRAAPSASTPRPETASRAPRLSRTTLRHPEAPPSSSAKASRAPVAAARPDSTKSSSARDRSSSASTATSRTLARPPSTSSIRSTRTLHASTPTVRGRTRGDSQSSLSHRHPTSGARSSADNPARGLRKFRPAASPQDGQSAPSGTALLAPIPCIVTVRCDRLFRIRAQVRYIGPLDGQQGEWVGVEAPATAIPGEALNLPWGDGSRNGVTYFDLSADDSSGGLQAASVSENAALDNPAARTAPPPASSQTALDPSDSLRRPPSRRARRSASSDRSAAAGTRKALFVRPHQIVYVL</sequence>
<dbReference type="OMA" id="WISAEDE"/>
<dbReference type="Pfam" id="PF01302">
    <property type="entry name" value="CAP_GLY"/>
    <property type="match status" value="1"/>
</dbReference>
<feature type="region of interest" description="Disordered" evidence="1">
    <location>
        <begin position="879"/>
        <end position="927"/>
    </location>
</feature>
<dbReference type="SUPFAM" id="SSF74924">
    <property type="entry name" value="Cap-Gly domain"/>
    <property type="match status" value="1"/>
</dbReference>
<dbReference type="PROSITE" id="PS50097">
    <property type="entry name" value="BTB"/>
    <property type="match status" value="1"/>
</dbReference>
<dbReference type="InterPro" id="IPR036859">
    <property type="entry name" value="CAP-Gly_dom_sf"/>
</dbReference>
<evidence type="ECO:0000259" key="3">
    <source>
        <dbReference type="PROSITE" id="PS50245"/>
    </source>
</evidence>
<dbReference type="SMART" id="SM00225">
    <property type="entry name" value="BTB"/>
    <property type="match status" value="1"/>
</dbReference>
<dbReference type="EMBL" id="CWKI01000009">
    <property type="protein sequence ID" value="CTR08906.1"/>
    <property type="molecule type" value="Genomic_DNA"/>
</dbReference>
<dbReference type="SUPFAM" id="SSF54695">
    <property type="entry name" value="POZ domain"/>
    <property type="match status" value="1"/>
</dbReference>
<dbReference type="AlphaFoldDB" id="A0A0K3CP01"/>
<evidence type="ECO:0000256" key="1">
    <source>
        <dbReference type="SAM" id="MobiDB-lite"/>
    </source>
</evidence>
<proteinExistence type="predicted"/>
<evidence type="ECO:0000313" key="4">
    <source>
        <dbReference type="EMBL" id="CTR08906.1"/>
    </source>
</evidence>
<organism evidence="4 5">
    <name type="scientific">Rhodotorula toruloides</name>
    <name type="common">Yeast</name>
    <name type="synonym">Rhodosporidium toruloides</name>
    <dbReference type="NCBI Taxonomy" id="5286"/>
    <lineage>
        <taxon>Eukaryota</taxon>
        <taxon>Fungi</taxon>
        <taxon>Dikarya</taxon>
        <taxon>Basidiomycota</taxon>
        <taxon>Pucciniomycotina</taxon>
        <taxon>Microbotryomycetes</taxon>
        <taxon>Sporidiobolales</taxon>
        <taxon>Sporidiobolaceae</taxon>
        <taxon>Rhodotorula</taxon>
    </lineage>
</organism>
<dbReference type="Proteomes" id="UP000199069">
    <property type="component" value="Unassembled WGS sequence"/>
</dbReference>
<dbReference type="STRING" id="5286.A0A0K3CP01"/>
<dbReference type="InterPro" id="IPR000210">
    <property type="entry name" value="BTB/POZ_dom"/>
</dbReference>
<reference evidence="4 5" key="1">
    <citation type="submission" date="2015-07" db="EMBL/GenBank/DDBJ databases">
        <authorList>
            <person name="Cajimat M.N.B."/>
            <person name="Milazzo M.L."/>
            <person name="Fulhorst C.F."/>
        </authorList>
    </citation>
    <scope>NUCLEOTIDE SEQUENCE [LARGE SCALE GENOMIC DNA]</scope>
    <source>
        <strain evidence="4">Single colony</strain>
    </source>
</reference>
<evidence type="ECO:0000259" key="2">
    <source>
        <dbReference type="PROSITE" id="PS50097"/>
    </source>
</evidence>
<name>A0A0K3CP01_RHOTO</name>
<dbReference type="PANTHER" id="PTHR22427:SF7">
    <property type="entry name" value="GH15728P"/>
    <property type="match status" value="1"/>
</dbReference>
<evidence type="ECO:0008006" key="6">
    <source>
        <dbReference type="Google" id="ProtNLM"/>
    </source>
</evidence>
<feature type="domain" description="CAP-Gly" evidence="3">
    <location>
        <begin position="819"/>
        <end position="871"/>
    </location>
</feature>
<dbReference type="Gene3D" id="3.30.710.10">
    <property type="entry name" value="Potassium Channel Kv1.1, Chain A"/>
    <property type="match status" value="1"/>
</dbReference>
<dbReference type="Pfam" id="PF00651">
    <property type="entry name" value="BTB"/>
    <property type="match status" value="1"/>
</dbReference>